<accession>A0A9W9F1M3</accession>
<dbReference type="EMBL" id="JAPMSZ010000009">
    <property type="protein sequence ID" value="KAJ5091811.1"/>
    <property type="molecule type" value="Genomic_DNA"/>
</dbReference>
<evidence type="ECO:0000313" key="1">
    <source>
        <dbReference type="EMBL" id="KAJ5091811.1"/>
    </source>
</evidence>
<evidence type="ECO:0000313" key="2">
    <source>
        <dbReference type="Proteomes" id="UP001141434"/>
    </source>
</evidence>
<dbReference type="Proteomes" id="UP001141434">
    <property type="component" value="Unassembled WGS sequence"/>
</dbReference>
<keyword evidence="2" id="KW-1185">Reference proteome</keyword>
<name>A0A9W9F1M3_9EURO</name>
<proteinExistence type="predicted"/>
<gene>
    <name evidence="1" type="ORF">NUU61_006681</name>
</gene>
<dbReference type="GeneID" id="81396377"/>
<reference evidence="1" key="2">
    <citation type="journal article" date="2023" name="IMA Fungus">
        <title>Comparative genomic study of the Penicillium genus elucidates a diverse pangenome and 15 lateral gene transfer events.</title>
        <authorList>
            <person name="Petersen C."/>
            <person name="Sorensen T."/>
            <person name="Nielsen M.R."/>
            <person name="Sondergaard T.E."/>
            <person name="Sorensen J.L."/>
            <person name="Fitzpatrick D.A."/>
            <person name="Frisvad J.C."/>
            <person name="Nielsen K.L."/>
        </authorList>
    </citation>
    <scope>NUCLEOTIDE SEQUENCE</scope>
    <source>
        <strain evidence="1">IBT 34128</strain>
    </source>
</reference>
<dbReference type="AlphaFoldDB" id="A0A9W9F1M3"/>
<dbReference type="RefSeq" id="XP_056510008.1">
    <property type="nucleotide sequence ID" value="XM_056657208.1"/>
</dbReference>
<protein>
    <submittedName>
        <fullName evidence="1">Uncharacterized protein</fullName>
    </submittedName>
</protein>
<sequence length="68" mass="7567">MAVRSRLPKETYAAMRTSLYYDNSPFVSKRDVMFTNSDGTYHINDVGLSPTKVQGAGRIQPTVLKPTS</sequence>
<reference evidence="1" key="1">
    <citation type="submission" date="2022-11" db="EMBL/GenBank/DDBJ databases">
        <authorList>
            <person name="Petersen C."/>
        </authorList>
    </citation>
    <scope>NUCLEOTIDE SEQUENCE</scope>
    <source>
        <strain evidence="1">IBT 34128</strain>
    </source>
</reference>
<organism evidence="1 2">
    <name type="scientific">Penicillium alfredii</name>
    <dbReference type="NCBI Taxonomy" id="1506179"/>
    <lineage>
        <taxon>Eukaryota</taxon>
        <taxon>Fungi</taxon>
        <taxon>Dikarya</taxon>
        <taxon>Ascomycota</taxon>
        <taxon>Pezizomycotina</taxon>
        <taxon>Eurotiomycetes</taxon>
        <taxon>Eurotiomycetidae</taxon>
        <taxon>Eurotiales</taxon>
        <taxon>Aspergillaceae</taxon>
        <taxon>Penicillium</taxon>
    </lineage>
</organism>
<comment type="caution">
    <text evidence="1">The sequence shown here is derived from an EMBL/GenBank/DDBJ whole genome shotgun (WGS) entry which is preliminary data.</text>
</comment>